<organism evidence="10 11">
    <name type="scientific">Puccinia sorghi</name>
    <dbReference type="NCBI Taxonomy" id="27349"/>
    <lineage>
        <taxon>Eukaryota</taxon>
        <taxon>Fungi</taxon>
        <taxon>Dikarya</taxon>
        <taxon>Basidiomycota</taxon>
        <taxon>Pucciniomycotina</taxon>
        <taxon>Pucciniomycetes</taxon>
        <taxon>Pucciniales</taxon>
        <taxon>Pucciniaceae</taxon>
        <taxon>Puccinia</taxon>
    </lineage>
</organism>
<dbReference type="GO" id="GO:0006364">
    <property type="term" value="P:rRNA processing"/>
    <property type="evidence" value="ECO:0007669"/>
    <property type="project" value="UniProtKB-UniRule"/>
</dbReference>
<comment type="similarity">
    <text evidence="3 8">Belongs to the CGR1 family.</text>
</comment>
<dbReference type="Proteomes" id="UP000037035">
    <property type="component" value="Unassembled WGS sequence"/>
</dbReference>
<comment type="subcellular location">
    <subcellularLocation>
        <location evidence="2 8">Nucleus</location>
        <location evidence="2 8">Nucleolus</location>
    </subcellularLocation>
</comment>
<keyword evidence="5 8" id="KW-0698">rRNA processing</keyword>
<evidence type="ECO:0000256" key="7">
    <source>
        <dbReference type="ARBA" id="ARBA00023242"/>
    </source>
</evidence>
<dbReference type="VEuPathDB" id="FungiDB:VP01_160g9"/>
<evidence type="ECO:0000256" key="6">
    <source>
        <dbReference type="ARBA" id="ARBA00023054"/>
    </source>
</evidence>
<proteinExistence type="inferred from homology"/>
<name>A0A0L6VH41_9BASI</name>
<feature type="region of interest" description="Disordered" evidence="9">
    <location>
        <begin position="1"/>
        <end position="29"/>
    </location>
</feature>
<dbReference type="InterPro" id="IPR005579">
    <property type="entry name" value="Cgr1-like"/>
</dbReference>
<keyword evidence="6" id="KW-0175">Coiled coil</keyword>
<accession>A0A0L6VH41</accession>
<evidence type="ECO:0000313" key="10">
    <source>
        <dbReference type="EMBL" id="KNZ60101.1"/>
    </source>
</evidence>
<keyword evidence="7 8" id="KW-0539">Nucleus</keyword>
<dbReference type="GO" id="GO:0005730">
    <property type="term" value="C:nucleolus"/>
    <property type="evidence" value="ECO:0007669"/>
    <property type="project" value="UniProtKB-SubCell"/>
</dbReference>
<evidence type="ECO:0000256" key="2">
    <source>
        <dbReference type="ARBA" id="ARBA00004604"/>
    </source>
</evidence>
<evidence type="ECO:0000256" key="9">
    <source>
        <dbReference type="SAM" id="MobiDB-lite"/>
    </source>
</evidence>
<evidence type="ECO:0000256" key="5">
    <source>
        <dbReference type="ARBA" id="ARBA00022552"/>
    </source>
</evidence>
<dbReference type="EMBL" id="LAVV01006404">
    <property type="protein sequence ID" value="KNZ60101.1"/>
    <property type="molecule type" value="Genomic_DNA"/>
</dbReference>
<keyword evidence="11" id="KW-1185">Reference proteome</keyword>
<comment type="caution">
    <text evidence="10">The sequence shown here is derived from an EMBL/GenBank/DDBJ whole genome shotgun (WGS) entry which is preliminary data.</text>
</comment>
<keyword evidence="4 8" id="KW-0690">Ribosome biogenesis</keyword>
<sequence length="86" mass="10019">MIKGQKESASWHSRQAERKKREAVQQLERTLRTQQEAAREEKLAKIKARKLKLKEKERLASLASKISAKKLLRLRNRQGRSKKIAG</sequence>
<dbReference type="Pfam" id="PF03879">
    <property type="entry name" value="Cgr1"/>
    <property type="match status" value="1"/>
</dbReference>
<comment type="function">
    <text evidence="1 8">Involved in nucleolar integrity and required for processing of the pre-rRNA for the 60S ribosome subunit.</text>
</comment>
<gene>
    <name evidence="10" type="ORF">VP01_160g9</name>
</gene>
<evidence type="ECO:0000256" key="8">
    <source>
        <dbReference type="RuleBase" id="RU363084"/>
    </source>
</evidence>
<evidence type="ECO:0000256" key="4">
    <source>
        <dbReference type="ARBA" id="ARBA00022517"/>
    </source>
</evidence>
<evidence type="ECO:0000256" key="3">
    <source>
        <dbReference type="ARBA" id="ARBA00007869"/>
    </source>
</evidence>
<feature type="compositionally biased region" description="Basic and acidic residues" evidence="9">
    <location>
        <begin position="14"/>
        <end position="23"/>
    </location>
</feature>
<protein>
    <recommendedName>
        <fullName evidence="8">rRNA-processing protein</fullName>
    </recommendedName>
</protein>
<evidence type="ECO:0000313" key="11">
    <source>
        <dbReference type="Proteomes" id="UP000037035"/>
    </source>
</evidence>
<reference evidence="10 11" key="1">
    <citation type="submission" date="2015-08" db="EMBL/GenBank/DDBJ databases">
        <title>Next Generation Sequencing and Analysis of the Genome of Puccinia sorghi L Schw, the Causal Agent of Maize Common Rust.</title>
        <authorList>
            <person name="Rochi L."/>
            <person name="Burguener G."/>
            <person name="Darino M."/>
            <person name="Turjanski A."/>
            <person name="Kreff E."/>
            <person name="Dieguez M.J."/>
            <person name="Sacco F."/>
        </authorList>
    </citation>
    <scope>NUCLEOTIDE SEQUENCE [LARGE SCALE GENOMIC DNA]</scope>
    <source>
        <strain evidence="10 11">RO10H11247</strain>
    </source>
</reference>
<evidence type="ECO:0000256" key="1">
    <source>
        <dbReference type="ARBA" id="ARBA00004090"/>
    </source>
</evidence>
<dbReference type="AlphaFoldDB" id="A0A0L6VH41"/>